<dbReference type="eggNOG" id="ENOG5033MKW">
    <property type="taxonomic scope" value="Bacteria"/>
</dbReference>
<evidence type="ECO:0000313" key="3">
    <source>
        <dbReference type="EMBL" id="ADD29714.1"/>
    </source>
</evidence>
<sequence>MKRLIGLLTTLALGLALAQGGPSNLSPEMRQRFEAYRPVLDLVATVGLLDELDKQRGLAFTKAQAQKLLPILRDLQNRTDLKPAEASKILSNIEDNILTPAQLMWIDQTILKQREEARQRREAAGQNPQMGPGNLQGQPRGPGGQGGFFQAVAQGKPYNPFKEQPRAADNLKNLIALLSKR</sequence>
<reference evidence="3 5" key="1">
    <citation type="journal article" date="2010" name="Stand. Genomic Sci.">
        <title>Complete genome sequence of Meiothermus ruber type strain (21).</title>
        <authorList>
            <person name="Tindall B.J."/>
            <person name="Sikorski J."/>
            <person name="Lucas S."/>
            <person name="Goltsman E."/>
            <person name="Copeland A."/>
            <person name="Glavina Del Rio T."/>
            <person name="Nolan M."/>
            <person name="Tice H."/>
            <person name="Cheng J.F."/>
            <person name="Han C."/>
            <person name="Pitluck S."/>
            <person name="Liolios K."/>
            <person name="Ivanova N."/>
            <person name="Mavromatis K."/>
            <person name="Ovchinnikova G."/>
            <person name="Pati A."/>
            <person name="Fahnrich R."/>
            <person name="Goodwin L."/>
            <person name="Chen A."/>
            <person name="Palaniappan K."/>
            <person name="Land M."/>
            <person name="Hauser L."/>
            <person name="Chang Y.J."/>
            <person name="Jeffries C.D."/>
            <person name="Rohde M."/>
            <person name="Goker M."/>
            <person name="Woyke T."/>
            <person name="Bristow J."/>
            <person name="Eisen J.A."/>
            <person name="Markowitz V."/>
            <person name="Hugenholtz P."/>
            <person name="Kyrpides N.C."/>
            <person name="Klenk H.P."/>
            <person name="Lapidus A."/>
        </authorList>
    </citation>
    <scope>NUCLEOTIDE SEQUENCE [LARGE SCALE GENOMIC DNA]</scope>
    <source>
        <strain evidence="5">ATCC 35948 / DSM 1279 / VKM B-1258 / 21</strain>
        <strain evidence="3">DSM 1279</strain>
    </source>
</reference>
<accession>D3PQ81</accession>
<keyword evidence="5" id="KW-1185">Reference proteome</keyword>
<dbReference type="KEGG" id="mrb:Mrub_2970"/>
<keyword evidence="2" id="KW-0732">Signal</keyword>
<feature type="region of interest" description="Disordered" evidence="1">
    <location>
        <begin position="116"/>
        <end position="165"/>
    </location>
</feature>
<evidence type="ECO:0000313" key="4">
    <source>
        <dbReference type="EMBL" id="AGK04830.1"/>
    </source>
</evidence>
<evidence type="ECO:0000313" key="6">
    <source>
        <dbReference type="Proteomes" id="UP000013026"/>
    </source>
</evidence>
<dbReference type="OrthoDB" id="33044at2"/>
<reference evidence="4" key="2">
    <citation type="submission" date="2013-04" db="EMBL/GenBank/DDBJ databases">
        <title>Non-Hybrid, Finished Microbial Genome Assemblies from Long-Read SMRT Sequencing Data.</title>
        <authorList>
            <person name="Klammer A."/>
            <person name="Drake J."/>
            <person name="Heiner C."/>
            <person name="Clum A."/>
            <person name="Copeland A."/>
            <person name="Huddleston J."/>
            <person name="Eichler E."/>
            <person name="Turner S.W."/>
        </authorList>
    </citation>
    <scope>NUCLEOTIDE SEQUENCE</scope>
    <source>
        <strain evidence="4">DSM 1279</strain>
    </source>
</reference>
<organism evidence="4 6">
    <name type="scientific">Meiothermus ruber (strain ATCC 35948 / DSM 1279 / VKM B-1258 / 21)</name>
    <name type="common">Thermus ruber</name>
    <dbReference type="NCBI Taxonomy" id="504728"/>
    <lineage>
        <taxon>Bacteria</taxon>
        <taxon>Thermotogati</taxon>
        <taxon>Deinococcota</taxon>
        <taxon>Deinococci</taxon>
        <taxon>Thermales</taxon>
        <taxon>Thermaceae</taxon>
        <taxon>Meiothermus</taxon>
    </lineage>
</organism>
<evidence type="ECO:0000256" key="1">
    <source>
        <dbReference type="SAM" id="MobiDB-lite"/>
    </source>
</evidence>
<dbReference type="KEGG" id="mre:K649_07660"/>
<dbReference type="EMBL" id="CP001743">
    <property type="protein sequence ID" value="ADD29714.1"/>
    <property type="molecule type" value="Genomic_DNA"/>
</dbReference>
<dbReference type="Proteomes" id="UP000006655">
    <property type="component" value="Chromosome"/>
</dbReference>
<dbReference type="AlphaFoldDB" id="D3PQ81"/>
<dbReference type="EMBL" id="CP005385">
    <property type="protein sequence ID" value="AGK04830.1"/>
    <property type="molecule type" value="Genomic_DNA"/>
</dbReference>
<dbReference type="STRING" id="504728.K649_07660"/>
<dbReference type="RefSeq" id="WP_013015212.1">
    <property type="nucleotide sequence ID" value="NC_013946.1"/>
</dbReference>
<evidence type="ECO:0000313" key="5">
    <source>
        <dbReference type="Proteomes" id="UP000006655"/>
    </source>
</evidence>
<dbReference type="Proteomes" id="UP000013026">
    <property type="component" value="Chromosome"/>
</dbReference>
<feature type="signal peptide" evidence="2">
    <location>
        <begin position="1"/>
        <end position="18"/>
    </location>
</feature>
<name>D3PQ81_MEIRD</name>
<proteinExistence type="predicted"/>
<feature type="chain" id="PRO_5044729737" evidence="2">
    <location>
        <begin position="19"/>
        <end position="181"/>
    </location>
</feature>
<gene>
    <name evidence="3" type="ordered locus">Mrub_2970</name>
    <name evidence="4" type="ORF">K649_07660</name>
</gene>
<protein>
    <submittedName>
        <fullName evidence="4">Uncharacterized protein</fullName>
    </submittedName>
</protein>
<evidence type="ECO:0000256" key="2">
    <source>
        <dbReference type="SAM" id="SignalP"/>
    </source>
</evidence>
<reference evidence="4 6" key="3">
    <citation type="submission" date="2013-04" db="EMBL/GenBank/DDBJ databases">
        <authorList>
            <person name="Chin J."/>
            <person name="Alexander D.H."/>
            <person name="Marks P."/>
            <person name="Korlach J."/>
            <person name="Clum A."/>
            <person name="Copeland A."/>
        </authorList>
    </citation>
    <scope>NUCLEOTIDE SEQUENCE [LARGE SCALE GENOMIC DNA]</scope>
    <source>
        <strain evidence="6">ATCC 35948 / DSM 1279 / VKM B-1258 / 21</strain>
        <strain evidence="4">DSM 1279</strain>
    </source>
</reference>
<dbReference type="PATRIC" id="fig|504728.9.peg.1580"/>